<dbReference type="InterPro" id="IPR000055">
    <property type="entry name" value="Restrct_endonuc_typeI_TRD"/>
</dbReference>
<dbReference type="GO" id="GO:0003677">
    <property type="term" value="F:DNA binding"/>
    <property type="evidence" value="ECO:0007669"/>
    <property type="project" value="UniProtKB-KW"/>
</dbReference>
<name>W2CB88_9BACT</name>
<keyword evidence="2" id="KW-0680">Restriction system</keyword>
<dbReference type="AlphaFoldDB" id="W2CB88"/>
<feature type="non-terminal residue" evidence="5">
    <location>
        <position position="239"/>
    </location>
</feature>
<dbReference type="CDD" id="cd17266">
    <property type="entry name" value="RMtype1_S_Sau1132ORF3780P-TRD2-CR2_like"/>
    <property type="match status" value="1"/>
</dbReference>
<protein>
    <recommendedName>
        <fullName evidence="4">Type I restriction modification DNA specificity domain-containing protein</fullName>
    </recommendedName>
</protein>
<dbReference type="SUPFAM" id="SSF116734">
    <property type="entry name" value="DNA methylase specificity domain"/>
    <property type="match status" value="1"/>
</dbReference>
<dbReference type="PANTHER" id="PTHR43140">
    <property type="entry name" value="TYPE-1 RESTRICTION ENZYME ECOKI SPECIFICITY PROTEIN"/>
    <property type="match status" value="1"/>
</dbReference>
<evidence type="ECO:0000256" key="3">
    <source>
        <dbReference type="ARBA" id="ARBA00023125"/>
    </source>
</evidence>
<feature type="domain" description="Type I restriction modification DNA specificity" evidence="4">
    <location>
        <begin position="33"/>
        <end position="178"/>
    </location>
</feature>
<evidence type="ECO:0000256" key="2">
    <source>
        <dbReference type="ARBA" id="ARBA00022747"/>
    </source>
</evidence>
<evidence type="ECO:0000259" key="4">
    <source>
        <dbReference type="Pfam" id="PF01420"/>
    </source>
</evidence>
<proteinExistence type="inferred from homology"/>
<dbReference type="EMBL" id="AYYC01000647">
    <property type="protein sequence ID" value="ETK04514.1"/>
    <property type="molecule type" value="Genomic_DNA"/>
</dbReference>
<evidence type="ECO:0000313" key="5">
    <source>
        <dbReference type="EMBL" id="ETK04514.1"/>
    </source>
</evidence>
<dbReference type="Gene3D" id="3.90.220.20">
    <property type="entry name" value="DNA methylase specificity domains"/>
    <property type="match status" value="1"/>
</dbReference>
<dbReference type="PANTHER" id="PTHR43140:SF1">
    <property type="entry name" value="TYPE I RESTRICTION ENZYME ECOKI SPECIFICITY SUBUNIT"/>
    <property type="match status" value="1"/>
</dbReference>
<organism evidence="5 6">
    <name type="scientific">Tannerella sp. oral taxon BU063 isolate Cell 5</name>
    <dbReference type="NCBI Taxonomy" id="1410950"/>
    <lineage>
        <taxon>Bacteria</taxon>
        <taxon>Pseudomonadati</taxon>
        <taxon>Bacteroidota</taxon>
        <taxon>Bacteroidia</taxon>
        <taxon>Bacteroidales</taxon>
        <taxon>Tannerellaceae</taxon>
        <taxon>Tannerella</taxon>
    </lineage>
</organism>
<dbReference type="Pfam" id="PF01420">
    <property type="entry name" value="Methylase_S"/>
    <property type="match status" value="1"/>
</dbReference>
<accession>W2CB88</accession>
<gene>
    <name evidence="5" type="ORF">T229_08495</name>
</gene>
<evidence type="ECO:0000256" key="1">
    <source>
        <dbReference type="ARBA" id="ARBA00010923"/>
    </source>
</evidence>
<sequence length="239" mass="27213">MYDRRDLHNSHYEKFTLTGEIKCIDDEIPFDLPKGWEWCRIKDICQMQAGKNISASEISEEKNLEYQYRCIGGNGLRGYVKTYNTEGHFSIVGRQGVLCGCLNIEVGRFYATEHAVIVDSWGIITPLFMYYILTALNLNQYSTATAQPGLSVAKIIDTPFPLPPLAEQQRIVAKIEELMPLVEQYGRAQSELEALNSNIREQLKKSVLQYAIEGKLVPQCEEDGTAEDLLREIQAEKQR</sequence>
<reference evidence="5 6" key="1">
    <citation type="submission" date="2013-11" db="EMBL/GenBank/DDBJ databases">
        <title>Single cell genomics of uncultured Tannerella BU063 (oral taxon 286).</title>
        <authorList>
            <person name="Beall C.J."/>
            <person name="Campbell A.G."/>
            <person name="Griffen A.L."/>
            <person name="Podar M."/>
            <person name="Leys E.J."/>
        </authorList>
    </citation>
    <scope>NUCLEOTIDE SEQUENCE [LARGE SCALE GENOMIC DNA]</scope>
    <source>
        <strain evidence="5">Cell 5</strain>
    </source>
</reference>
<dbReference type="InterPro" id="IPR051212">
    <property type="entry name" value="Type-I_RE_S_subunit"/>
</dbReference>
<dbReference type="GO" id="GO:0009307">
    <property type="term" value="P:DNA restriction-modification system"/>
    <property type="evidence" value="ECO:0007669"/>
    <property type="project" value="UniProtKB-KW"/>
</dbReference>
<dbReference type="InterPro" id="IPR044946">
    <property type="entry name" value="Restrct_endonuc_typeI_TRD_sf"/>
</dbReference>
<dbReference type="Proteomes" id="UP000018872">
    <property type="component" value="Unassembled WGS sequence"/>
</dbReference>
<keyword evidence="3" id="KW-0238">DNA-binding</keyword>
<comment type="similarity">
    <text evidence="1">Belongs to the type-I restriction system S methylase family.</text>
</comment>
<evidence type="ECO:0000313" key="6">
    <source>
        <dbReference type="Proteomes" id="UP000018872"/>
    </source>
</evidence>
<comment type="caution">
    <text evidence="5">The sequence shown here is derived from an EMBL/GenBank/DDBJ whole genome shotgun (WGS) entry which is preliminary data.</text>
</comment>